<dbReference type="Proteomes" id="UP000321717">
    <property type="component" value="Unassembled WGS sequence"/>
</dbReference>
<dbReference type="InterPro" id="IPR051081">
    <property type="entry name" value="HTH_MetalResp_TranReg"/>
</dbReference>
<dbReference type="Gene3D" id="1.10.10.10">
    <property type="entry name" value="Winged helix-like DNA-binding domain superfamily/Winged helix DNA-binding domain"/>
    <property type="match status" value="1"/>
</dbReference>
<dbReference type="CDD" id="cd00090">
    <property type="entry name" value="HTH_ARSR"/>
    <property type="match status" value="1"/>
</dbReference>
<dbReference type="InterPro" id="IPR036390">
    <property type="entry name" value="WH_DNA-bd_sf"/>
</dbReference>
<dbReference type="AlphaFoldDB" id="A0A512HPM5"/>
<evidence type="ECO:0000256" key="2">
    <source>
        <dbReference type="ARBA" id="ARBA00023125"/>
    </source>
</evidence>
<dbReference type="OrthoDB" id="9804742at2"/>
<dbReference type="SMART" id="SM00418">
    <property type="entry name" value="HTH_ARSR"/>
    <property type="match status" value="1"/>
</dbReference>
<dbReference type="PROSITE" id="PS50987">
    <property type="entry name" value="HTH_ARSR_2"/>
    <property type="match status" value="1"/>
</dbReference>
<keyword evidence="1" id="KW-0805">Transcription regulation</keyword>
<accession>A0A512HPM5</accession>
<dbReference type="PANTHER" id="PTHR33154">
    <property type="entry name" value="TRANSCRIPTIONAL REGULATOR, ARSR FAMILY"/>
    <property type="match status" value="1"/>
</dbReference>
<organism evidence="5 6">
    <name type="scientific">Ciceribacter naphthalenivorans</name>
    <dbReference type="NCBI Taxonomy" id="1118451"/>
    <lineage>
        <taxon>Bacteria</taxon>
        <taxon>Pseudomonadati</taxon>
        <taxon>Pseudomonadota</taxon>
        <taxon>Alphaproteobacteria</taxon>
        <taxon>Hyphomicrobiales</taxon>
        <taxon>Rhizobiaceae</taxon>
        <taxon>Ciceribacter</taxon>
    </lineage>
</organism>
<evidence type="ECO:0000313" key="5">
    <source>
        <dbReference type="EMBL" id="GEO87330.1"/>
    </source>
</evidence>
<dbReference type="SUPFAM" id="SSF46785">
    <property type="entry name" value="Winged helix' DNA-binding domain"/>
    <property type="match status" value="1"/>
</dbReference>
<evidence type="ECO:0000313" key="6">
    <source>
        <dbReference type="Proteomes" id="UP000321717"/>
    </source>
</evidence>
<evidence type="ECO:0000256" key="1">
    <source>
        <dbReference type="ARBA" id="ARBA00023015"/>
    </source>
</evidence>
<keyword evidence="6" id="KW-1185">Reference proteome</keyword>
<dbReference type="GO" id="GO:0003677">
    <property type="term" value="F:DNA binding"/>
    <property type="evidence" value="ECO:0007669"/>
    <property type="project" value="UniProtKB-KW"/>
</dbReference>
<evidence type="ECO:0000259" key="4">
    <source>
        <dbReference type="PROSITE" id="PS50987"/>
    </source>
</evidence>
<dbReference type="InterPro" id="IPR011991">
    <property type="entry name" value="ArsR-like_HTH"/>
</dbReference>
<dbReference type="InterPro" id="IPR036388">
    <property type="entry name" value="WH-like_DNA-bd_sf"/>
</dbReference>
<dbReference type="InterPro" id="IPR001845">
    <property type="entry name" value="HTH_ArsR_DNA-bd_dom"/>
</dbReference>
<name>A0A512HPM5_9HYPH</name>
<sequence length="101" mass="11229">MEPQLDIHEALKALAHPGRLDFLKWLKHPEQYFGLTSADVQGSVPAGRFELQGLSQSAASQNLAILQRAGLLASRRAGSTILYRRNEEMIAQLKCWIASEL</sequence>
<comment type="caution">
    <text evidence="5">The sequence shown here is derived from an EMBL/GenBank/DDBJ whole genome shotgun (WGS) entry which is preliminary data.</text>
</comment>
<keyword evidence="2" id="KW-0238">DNA-binding</keyword>
<protein>
    <submittedName>
        <fullName evidence="5">Transcriptional regulator</fullName>
    </submittedName>
</protein>
<proteinExistence type="predicted"/>
<reference evidence="5 6" key="1">
    <citation type="submission" date="2019-07" db="EMBL/GenBank/DDBJ databases">
        <title>Whole genome shotgun sequence of Rhizobium naphthalenivorans NBRC 107585.</title>
        <authorList>
            <person name="Hosoyama A."/>
            <person name="Uohara A."/>
            <person name="Ohji S."/>
            <person name="Ichikawa N."/>
        </authorList>
    </citation>
    <scope>NUCLEOTIDE SEQUENCE [LARGE SCALE GENOMIC DNA]</scope>
    <source>
        <strain evidence="5 6">NBRC 107585</strain>
    </source>
</reference>
<dbReference type="PANTHER" id="PTHR33154:SF33">
    <property type="entry name" value="TRANSCRIPTIONAL REPRESSOR SDPR"/>
    <property type="match status" value="1"/>
</dbReference>
<gene>
    <name evidence="5" type="ORF">RNA01_42620</name>
</gene>
<dbReference type="RefSeq" id="WP_147182153.1">
    <property type="nucleotide sequence ID" value="NZ_BJZP01000036.1"/>
</dbReference>
<dbReference type="EMBL" id="BJZP01000036">
    <property type="protein sequence ID" value="GEO87330.1"/>
    <property type="molecule type" value="Genomic_DNA"/>
</dbReference>
<evidence type="ECO:0000256" key="3">
    <source>
        <dbReference type="ARBA" id="ARBA00023163"/>
    </source>
</evidence>
<keyword evidence="3" id="KW-0804">Transcription</keyword>
<feature type="domain" description="HTH arsR-type" evidence="4">
    <location>
        <begin position="1"/>
        <end position="101"/>
    </location>
</feature>
<dbReference type="GO" id="GO:0003700">
    <property type="term" value="F:DNA-binding transcription factor activity"/>
    <property type="evidence" value="ECO:0007669"/>
    <property type="project" value="InterPro"/>
</dbReference>